<name>A0AAJ7XHH0_PETMA</name>
<dbReference type="KEGG" id="pmrn:116956669"/>
<dbReference type="InterPro" id="IPR003191">
    <property type="entry name" value="Guanylate-bd/ATL_C"/>
</dbReference>
<dbReference type="SUPFAM" id="SSF52540">
    <property type="entry name" value="P-loop containing nucleoside triphosphate hydrolases"/>
    <property type="match status" value="1"/>
</dbReference>
<feature type="coiled-coil region" evidence="2">
    <location>
        <begin position="504"/>
        <end position="544"/>
    </location>
</feature>
<dbReference type="AlphaFoldDB" id="A0AAJ7XHH0"/>
<keyword evidence="1" id="KW-0378">Hydrolase</keyword>
<dbReference type="InterPro" id="IPR036543">
    <property type="entry name" value="Guanylate-bd_C_sf"/>
</dbReference>
<evidence type="ECO:0000313" key="7">
    <source>
        <dbReference type="RefSeq" id="XP_032834337.1"/>
    </source>
</evidence>
<dbReference type="GO" id="GO:0003924">
    <property type="term" value="F:GTPase activity"/>
    <property type="evidence" value="ECO:0007669"/>
    <property type="project" value="InterPro"/>
</dbReference>
<dbReference type="SUPFAM" id="SSF48340">
    <property type="entry name" value="Interferon-induced guanylate-binding protein 1 (GBP1), C-terminal domain"/>
    <property type="match status" value="1"/>
</dbReference>
<organism evidence="6 7">
    <name type="scientific">Petromyzon marinus</name>
    <name type="common">Sea lamprey</name>
    <dbReference type="NCBI Taxonomy" id="7757"/>
    <lineage>
        <taxon>Eukaryota</taxon>
        <taxon>Metazoa</taxon>
        <taxon>Chordata</taxon>
        <taxon>Craniata</taxon>
        <taxon>Vertebrata</taxon>
        <taxon>Cyclostomata</taxon>
        <taxon>Hyperoartia</taxon>
        <taxon>Petromyzontiformes</taxon>
        <taxon>Petromyzontidae</taxon>
        <taxon>Petromyzon</taxon>
    </lineage>
</organism>
<keyword evidence="6" id="KW-1185">Reference proteome</keyword>
<gene>
    <name evidence="7" type="primary">LOC116956669</name>
</gene>
<dbReference type="PANTHER" id="PTHR10751">
    <property type="entry name" value="GUANYLATE BINDING PROTEIN"/>
    <property type="match status" value="1"/>
</dbReference>
<evidence type="ECO:0000256" key="2">
    <source>
        <dbReference type="SAM" id="Coils"/>
    </source>
</evidence>
<feature type="region of interest" description="Disordered" evidence="3">
    <location>
        <begin position="1"/>
        <end position="26"/>
    </location>
</feature>
<feature type="domain" description="Guanylate-binding protein/Atlastin C-terminal" evidence="5">
    <location>
        <begin position="306"/>
        <end position="543"/>
    </location>
</feature>
<proteinExistence type="predicted"/>
<dbReference type="Proteomes" id="UP001318040">
    <property type="component" value="Chromosome 66"/>
</dbReference>
<evidence type="ECO:0000259" key="5">
    <source>
        <dbReference type="Pfam" id="PF02841"/>
    </source>
</evidence>
<dbReference type="Gene3D" id="1.20.1000.10">
    <property type="entry name" value="Guanylate-binding protein, C-terminal domain"/>
    <property type="match status" value="1"/>
</dbReference>
<sequence length="575" mass="64709">MAFGRTRRGLNWDPPSRPTLLGSPSDETYLPPQLVPFIRPDDHGKLFVCPEASRLLADVTAPIVVCAVGGSYRGGKDFLVNLFAGVKDPGFAIGPASLHDTKGIWIWVKPLPVPSDGAILVMDVERLDGLNKEEPELDNYLMLIAMLLCAEFVWSTANSPSKDSMEHLRFLDELPRFVVLPDYSPPPPVFVDRFGEGSPLPGFSVALWDFRPQPNSSNDVLDRGLRTRREGTEDFTRDFNRRRELFSAHFPVGRRHCFGLPIPVQPDRLPDSERLAESQVEVALHYAVSSLAHHVLQANTTKRVQGAALSGSLFTMLAEQLCEFQRAGSPLCIESATAVVCDVHNSAVCLEAVELYRRRMATAMRRLPLLITQVDERHAKAVGEALEAFASRRVLDKDGVHAMRLVDLIAVARREIVQEADEASGKRCRQRLVELYAGVKRKNEQEAFSTPGGHAVYQSLMDDLVLQYCETPGLGDEMDRILSLFLNEKAEDGRVIFIVDKIVTAMEEEKRKKAVEEREMAERQRRLEEKSREQELHISNLRHKLESLESYALECGWTYSREPKRGRDREVCSIL</sequence>
<dbReference type="GO" id="GO:0005525">
    <property type="term" value="F:GTP binding"/>
    <property type="evidence" value="ECO:0007669"/>
    <property type="project" value="InterPro"/>
</dbReference>
<evidence type="ECO:0000256" key="1">
    <source>
        <dbReference type="ARBA" id="ARBA00022801"/>
    </source>
</evidence>
<evidence type="ECO:0000313" key="6">
    <source>
        <dbReference type="Proteomes" id="UP001318040"/>
    </source>
</evidence>
<dbReference type="Pfam" id="PF02841">
    <property type="entry name" value="GBP_C"/>
    <property type="match status" value="1"/>
</dbReference>
<dbReference type="Gene3D" id="3.40.50.300">
    <property type="entry name" value="P-loop containing nucleotide triphosphate hydrolases"/>
    <property type="match status" value="1"/>
</dbReference>
<evidence type="ECO:0000259" key="4">
    <source>
        <dbReference type="Pfam" id="PF02263"/>
    </source>
</evidence>
<feature type="domain" description="Guanylate-binding protein N-terminal" evidence="4">
    <location>
        <begin position="45"/>
        <end position="302"/>
    </location>
</feature>
<reference evidence="7" key="1">
    <citation type="submission" date="2025-08" db="UniProtKB">
        <authorList>
            <consortium name="RefSeq"/>
        </authorList>
    </citation>
    <scope>IDENTIFICATION</scope>
    <source>
        <tissue evidence="7">Sperm</tissue>
    </source>
</reference>
<evidence type="ECO:0000256" key="3">
    <source>
        <dbReference type="SAM" id="MobiDB-lite"/>
    </source>
</evidence>
<dbReference type="InterPro" id="IPR015894">
    <property type="entry name" value="Guanylate-bd_N"/>
</dbReference>
<dbReference type="InterPro" id="IPR027417">
    <property type="entry name" value="P-loop_NTPase"/>
</dbReference>
<dbReference type="Pfam" id="PF02263">
    <property type="entry name" value="GBP"/>
    <property type="match status" value="1"/>
</dbReference>
<dbReference type="GeneID" id="116956669"/>
<accession>A0AAJ7XHH0</accession>
<dbReference type="RefSeq" id="XP_032834337.1">
    <property type="nucleotide sequence ID" value="XM_032978446.1"/>
</dbReference>
<keyword evidence="2" id="KW-0175">Coiled coil</keyword>
<protein>
    <submittedName>
        <fullName evidence="7">Guanylate-binding protein 2-like</fullName>
    </submittedName>
</protein>